<reference evidence="2 3" key="1">
    <citation type="submission" date="2019-02" db="EMBL/GenBank/DDBJ databases">
        <title>Sequencing the genomes of 1000 actinobacteria strains.</title>
        <authorList>
            <person name="Klenk H.-P."/>
        </authorList>
    </citation>
    <scope>NUCLEOTIDE SEQUENCE [LARGE SCALE GENOMIC DNA]</scope>
    <source>
        <strain evidence="2 3">DSM 45612</strain>
    </source>
</reference>
<feature type="compositionally biased region" description="Low complexity" evidence="1">
    <location>
        <begin position="247"/>
        <end position="267"/>
    </location>
</feature>
<evidence type="ECO:0000313" key="2">
    <source>
        <dbReference type="EMBL" id="RZU74507.1"/>
    </source>
</evidence>
<organism evidence="2 3">
    <name type="scientific">Micromonospora kangleipakensis</name>
    <dbReference type="NCBI Taxonomy" id="1077942"/>
    <lineage>
        <taxon>Bacteria</taxon>
        <taxon>Bacillati</taxon>
        <taxon>Actinomycetota</taxon>
        <taxon>Actinomycetes</taxon>
        <taxon>Micromonosporales</taxon>
        <taxon>Micromonosporaceae</taxon>
        <taxon>Micromonospora</taxon>
    </lineage>
</organism>
<dbReference type="AlphaFoldDB" id="A0A4Q8B9S4"/>
<evidence type="ECO:0000313" key="3">
    <source>
        <dbReference type="Proteomes" id="UP000294114"/>
    </source>
</evidence>
<evidence type="ECO:0008006" key="4">
    <source>
        <dbReference type="Google" id="ProtNLM"/>
    </source>
</evidence>
<dbReference type="OrthoDB" id="5191711at2"/>
<accession>A0A4Q8B9S4</accession>
<dbReference type="EMBL" id="SHLD01000001">
    <property type="protein sequence ID" value="RZU74507.1"/>
    <property type="molecule type" value="Genomic_DNA"/>
</dbReference>
<feature type="region of interest" description="Disordered" evidence="1">
    <location>
        <begin position="55"/>
        <end position="127"/>
    </location>
</feature>
<evidence type="ECO:0000256" key="1">
    <source>
        <dbReference type="SAM" id="MobiDB-lite"/>
    </source>
</evidence>
<keyword evidence="3" id="KW-1185">Reference proteome</keyword>
<dbReference type="Proteomes" id="UP000294114">
    <property type="component" value="Unassembled WGS sequence"/>
</dbReference>
<feature type="region of interest" description="Disordered" evidence="1">
    <location>
        <begin position="233"/>
        <end position="430"/>
    </location>
</feature>
<feature type="compositionally biased region" description="Low complexity" evidence="1">
    <location>
        <begin position="310"/>
        <end position="326"/>
    </location>
</feature>
<gene>
    <name evidence="2" type="ORF">EV384_2977</name>
</gene>
<feature type="compositionally biased region" description="Low complexity" evidence="1">
    <location>
        <begin position="374"/>
        <end position="430"/>
    </location>
</feature>
<name>A0A4Q8B9S4_9ACTN</name>
<dbReference type="RefSeq" id="WP_130333824.1">
    <property type="nucleotide sequence ID" value="NZ_SHLD01000001.1"/>
</dbReference>
<protein>
    <recommendedName>
        <fullName evidence="4">Anti-sigma-D factor RsdA-like protein</fullName>
    </recommendedName>
</protein>
<feature type="compositionally biased region" description="Pro residues" evidence="1">
    <location>
        <begin position="363"/>
        <end position="373"/>
    </location>
</feature>
<sequence>MTADLPPPPDDPVRRDDELLDAIRRGEPPSADDPVAALLTGWHAELEARAAALDAAAPEPVAGPDQLPASRETARAAGGRRDDATTAGARPDPTRGRRGRTPALPPATGVVPAAGRERPRPGRAPRRHGRVFAGSALALLTVTGGLWLGSARAEPGGLLWPITEQIWTERAESLRTEQEIGRMLDQARRDLTAGRYADARAHLERAAALLAALGDDEHRARLRVDIDDLRRRLPAADSPTPSPNAPTPSASATPPGAPSSPATTGPDDAGGDTGAPPIVMIPSATEPSAERTQPALPTRPDRPSRPAPATPGAAPGATTPASGGAAPERKPPATPRRRPPAASERTPSTATGGTDRSRRSSTPPAPSGPPPSGHPTAGRASAGTGTGNRTTAAPATTGTRHAGTGTGGTAPPKAGTGSADAGAAADSLPR</sequence>
<feature type="compositionally biased region" description="Low complexity" evidence="1">
    <location>
        <begin position="340"/>
        <end position="354"/>
    </location>
</feature>
<proteinExistence type="predicted"/>
<comment type="caution">
    <text evidence="2">The sequence shown here is derived from an EMBL/GenBank/DDBJ whole genome shotgun (WGS) entry which is preliminary data.</text>
</comment>